<dbReference type="Gene3D" id="2.40.10.10">
    <property type="entry name" value="Trypsin-like serine proteases"/>
    <property type="match status" value="2"/>
</dbReference>
<name>A0A8X6IKR4_NEPPI</name>
<comment type="caution">
    <text evidence="3">The sequence shown here is derived from an EMBL/GenBank/DDBJ whole genome shotgun (WGS) entry which is preliminary data.</text>
</comment>
<dbReference type="InterPro" id="IPR043504">
    <property type="entry name" value="Peptidase_S1_PA_chymotrypsin"/>
</dbReference>
<gene>
    <name evidence="3" type="primary">NCL1_28195</name>
    <name evidence="3" type="ORF">NPIL_602941</name>
</gene>
<dbReference type="EMBL" id="BMAW01091443">
    <property type="protein sequence ID" value="GFS49939.1"/>
    <property type="molecule type" value="Genomic_DNA"/>
</dbReference>
<proteinExistence type="predicted"/>
<accession>A0A8X6IKR4</accession>
<protein>
    <submittedName>
        <fullName evidence="3">Tryptase beta-2</fullName>
    </submittedName>
</protein>
<evidence type="ECO:0000256" key="1">
    <source>
        <dbReference type="ARBA" id="ARBA00023157"/>
    </source>
</evidence>
<dbReference type="OrthoDB" id="10064156at2759"/>
<sequence length="137" mass="16094">MLYNFFCYFSIEINVCYCIFFSKKKSKLPECIGYSPAKECYFSEEEFSIYLLGSQRFGQKLEIKRFLPHEWYNHYLVINDIALIELAQPLKCSSNIYPICLATDEEMYKDDQIILVAGWGWNTPTGYSKYPNIDLIG</sequence>
<dbReference type="AlphaFoldDB" id="A0A8X6IKR4"/>
<dbReference type="PANTHER" id="PTHR24252:SF7">
    <property type="entry name" value="HYALIN"/>
    <property type="match status" value="1"/>
</dbReference>
<feature type="domain" description="Peptidase S1" evidence="2">
    <location>
        <begin position="55"/>
        <end position="126"/>
    </location>
</feature>
<evidence type="ECO:0000313" key="3">
    <source>
        <dbReference type="EMBL" id="GFS49939.1"/>
    </source>
</evidence>
<evidence type="ECO:0000313" key="4">
    <source>
        <dbReference type="Proteomes" id="UP000887013"/>
    </source>
</evidence>
<reference evidence="3" key="1">
    <citation type="submission" date="2020-08" db="EMBL/GenBank/DDBJ databases">
        <title>Multicomponent nature underlies the extraordinary mechanical properties of spider dragline silk.</title>
        <authorList>
            <person name="Kono N."/>
            <person name="Nakamura H."/>
            <person name="Mori M."/>
            <person name="Yoshida Y."/>
            <person name="Ohtoshi R."/>
            <person name="Malay A.D."/>
            <person name="Moran D.A.P."/>
            <person name="Tomita M."/>
            <person name="Numata K."/>
            <person name="Arakawa K."/>
        </authorList>
    </citation>
    <scope>NUCLEOTIDE SEQUENCE</scope>
</reference>
<dbReference type="InterPro" id="IPR009003">
    <property type="entry name" value="Peptidase_S1_PA"/>
</dbReference>
<dbReference type="PANTHER" id="PTHR24252">
    <property type="entry name" value="ACROSIN-RELATED"/>
    <property type="match status" value="1"/>
</dbReference>
<dbReference type="GO" id="GO:0006508">
    <property type="term" value="P:proteolysis"/>
    <property type="evidence" value="ECO:0007669"/>
    <property type="project" value="InterPro"/>
</dbReference>
<dbReference type="Proteomes" id="UP000887013">
    <property type="component" value="Unassembled WGS sequence"/>
</dbReference>
<dbReference type="Pfam" id="PF00089">
    <property type="entry name" value="Trypsin"/>
    <property type="match status" value="1"/>
</dbReference>
<dbReference type="GO" id="GO:0004252">
    <property type="term" value="F:serine-type endopeptidase activity"/>
    <property type="evidence" value="ECO:0007669"/>
    <property type="project" value="InterPro"/>
</dbReference>
<dbReference type="InterPro" id="IPR001254">
    <property type="entry name" value="Trypsin_dom"/>
</dbReference>
<keyword evidence="1" id="KW-1015">Disulfide bond</keyword>
<evidence type="ECO:0000259" key="2">
    <source>
        <dbReference type="Pfam" id="PF00089"/>
    </source>
</evidence>
<organism evidence="3 4">
    <name type="scientific">Nephila pilipes</name>
    <name type="common">Giant wood spider</name>
    <name type="synonym">Nephila maculata</name>
    <dbReference type="NCBI Taxonomy" id="299642"/>
    <lineage>
        <taxon>Eukaryota</taxon>
        <taxon>Metazoa</taxon>
        <taxon>Ecdysozoa</taxon>
        <taxon>Arthropoda</taxon>
        <taxon>Chelicerata</taxon>
        <taxon>Arachnida</taxon>
        <taxon>Araneae</taxon>
        <taxon>Araneomorphae</taxon>
        <taxon>Entelegynae</taxon>
        <taxon>Araneoidea</taxon>
        <taxon>Nephilidae</taxon>
        <taxon>Nephila</taxon>
    </lineage>
</organism>
<keyword evidence="4" id="KW-1185">Reference proteome</keyword>
<dbReference type="SUPFAM" id="SSF50494">
    <property type="entry name" value="Trypsin-like serine proteases"/>
    <property type="match status" value="1"/>
</dbReference>